<feature type="transmembrane region" description="Helical" evidence="5">
    <location>
        <begin position="57"/>
        <end position="75"/>
    </location>
</feature>
<feature type="domain" description="Major facilitator superfamily (MFS) profile" evidence="6">
    <location>
        <begin position="1"/>
        <end position="414"/>
    </location>
</feature>
<keyword evidence="3 5" id="KW-1133">Transmembrane helix</keyword>
<dbReference type="Gene3D" id="1.20.1250.20">
    <property type="entry name" value="MFS general substrate transporter like domains"/>
    <property type="match status" value="1"/>
</dbReference>
<feature type="transmembrane region" description="Helical" evidence="5">
    <location>
        <begin position="321"/>
        <end position="344"/>
    </location>
</feature>
<accession>A0AAN9T7X8</accession>
<evidence type="ECO:0000256" key="4">
    <source>
        <dbReference type="ARBA" id="ARBA00023136"/>
    </source>
</evidence>
<evidence type="ECO:0000256" key="5">
    <source>
        <dbReference type="SAM" id="Phobius"/>
    </source>
</evidence>
<comment type="caution">
    <text evidence="7">The sequence shown here is derived from an EMBL/GenBank/DDBJ whole genome shotgun (WGS) entry which is preliminary data.</text>
</comment>
<keyword evidence="8" id="KW-1185">Reference proteome</keyword>
<sequence>MRGYPTFLLRQLQSEDSIIPVQPSSSEASLIASLSIFPNPFGSVSAGFLMDKYGRKITLQLSMLLFAAGWAIVAVSQNIIMLYTGTIVGGIAIGMGACSTIYVAEISEVQNRCSLLSFLEMFFSLGILIGYVSTCYLKWNVAALIFTVISIISLFLLFWIPETPYWLIKKNRPTNAMLSLAQLRTNEHAEKNELEFKTLSLSLQQETEEKVGISAIVENLKPLVILVLFHVLLQGTGYTILLTYLTDFLADFPINLQRETQELVAIGYSVSSFVASFITPLSVNYWPRKEATILSGVGITLTLASLGAFSVYSHSHPADTLWYVVPVCLYLYILASTVGVLTLSQAMISELYPTEVRGMMCGLTEAMGTILSGISVHSFPMVKNYVNTGEVLLFFATFGILTIIYGKYILPETYGKSLTQIQSEYFRRGASWASIRKNAGTELKEEIASP</sequence>
<dbReference type="InterPro" id="IPR020846">
    <property type="entry name" value="MFS_dom"/>
</dbReference>
<feature type="transmembrane region" description="Helical" evidence="5">
    <location>
        <begin position="81"/>
        <end position="103"/>
    </location>
</feature>
<dbReference type="PANTHER" id="PTHR48021">
    <property type="match status" value="1"/>
</dbReference>
<protein>
    <recommendedName>
        <fullName evidence="6">Major facilitator superfamily (MFS) profile domain-containing protein</fullName>
    </recommendedName>
</protein>
<dbReference type="EMBL" id="JBBCAQ010000036">
    <property type="protein sequence ID" value="KAK7575754.1"/>
    <property type="molecule type" value="Genomic_DNA"/>
</dbReference>
<feature type="transmembrane region" description="Helical" evidence="5">
    <location>
        <begin position="115"/>
        <end position="133"/>
    </location>
</feature>
<feature type="transmembrane region" description="Helical" evidence="5">
    <location>
        <begin position="356"/>
        <end position="379"/>
    </location>
</feature>
<dbReference type="SUPFAM" id="SSF103473">
    <property type="entry name" value="MFS general substrate transporter"/>
    <property type="match status" value="1"/>
</dbReference>
<evidence type="ECO:0000313" key="8">
    <source>
        <dbReference type="Proteomes" id="UP001367676"/>
    </source>
</evidence>
<dbReference type="InterPro" id="IPR036259">
    <property type="entry name" value="MFS_trans_sf"/>
</dbReference>
<dbReference type="InterPro" id="IPR005829">
    <property type="entry name" value="Sugar_transporter_CS"/>
</dbReference>
<keyword evidence="2 5" id="KW-0812">Transmembrane</keyword>
<evidence type="ECO:0000256" key="3">
    <source>
        <dbReference type="ARBA" id="ARBA00022989"/>
    </source>
</evidence>
<evidence type="ECO:0000256" key="2">
    <source>
        <dbReference type="ARBA" id="ARBA00022692"/>
    </source>
</evidence>
<dbReference type="Pfam" id="PF00083">
    <property type="entry name" value="Sugar_tr"/>
    <property type="match status" value="1"/>
</dbReference>
<comment type="subcellular location">
    <subcellularLocation>
        <location evidence="1">Membrane</location>
        <topology evidence="1">Multi-pass membrane protein</topology>
    </subcellularLocation>
</comment>
<evidence type="ECO:0000259" key="6">
    <source>
        <dbReference type="PROSITE" id="PS50850"/>
    </source>
</evidence>
<dbReference type="PROSITE" id="PS00216">
    <property type="entry name" value="SUGAR_TRANSPORT_1"/>
    <property type="match status" value="1"/>
</dbReference>
<gene>
    <name evidence="7" type="ORF">V9T40_012040</name>
</gene>
<dbReference type="PANTHER" id="PTHR48021:SF1">
    <property type="entry name" value="GH07001P-RELATED"/>
    <property type="match status" value="1"/>
</dbReference>
<name>A0AAN9T7X8_9HEMI</name>
<dbReference type="GO" id="GO:0016020">
    <property type="term" value="C:membrane"/>
    <property type="evidence" value="ECO:0007669"/>
    <property type="project" value="UniProtKB-SubCell"/>
</dbReference>
<dbReference type="InterPro" id="IPR005828">
    <property type="entry name" value="MFS_sugar_transport-like"/>
</dbReference>
<feature type="transmembrane region" description="Helical" evidence="5">
    <location>
        <begin position="223"/>
        <end position="245"/>
    </location>
</feature>
<evidence type="ECO:0000313" key="7">
    <source>
        <dbReference type="EMBL" id="KAK7575754.1"/>
    </source>
</evidence>
<proteinExistence type="predicted"/>
<keyword evidence="4 5" id="KW-0472">Membrane</keyword>
<dbReference type="InterPro" id="IPR050549">
    <property type="entry name" value="MFS_Trehalose_Transporter"/>
</dbReference>
<feature type="transmembrane region" description="Helical" evidence="5">
    <location>
        <begin position="391"/>
        <end position="410"/>
    </location>
</feature>
<dbReference type="Proteomes" id="UP001367676">
    <property type="component" value="Unassembled WGS sequence"/>
</dbReference>
<dbReference type="GO" id="GO:0022857">
    <property type="term" value="F:transmembrane transporter activity"/>
    <property type="evidence" value="ECO:0007669"/>
    <property type="project" value="InterPro"/>
</dbReference>
<feature type="transmembrane region" description="Helical" evidence="5">
    <location>
        <begin position="293"/>
        <end position="315"/>
    </location>
</feature>
<dbReference type="AlphaFoldDB" id="A0AAN9T7X8"/>
<feature type="transmembrane region" description="Helical" evidence="5">
    <location>
        <begin position="265"/>
        <end position="286"/>
    </location>
</feature>
<feature type="transmembrane region" description="Helical" evidence="5">
    <location>
        <begin position="139"/>
        <end position="160"/>
    </location>
</feature>
<reference evidence="7 8" key="1">
    <citation type="submission" date="2024-03" db="EMBL/GenBank/DDBJ databases">
        <title>Adaptation during the transition from Ophiocordyceps entomopathogen to insect associate is accompanied by gene loss and intensified selection.</title>
        <authorList>
            <person name="Ward C.M."/>
            <person name="Onetto C.A."/>
            <person name="Borneman A.R."/>
        </authorList>
    </citation>
    <scope>NUCLEOTIDE SEQUENCE [LARGE SCALE GENOMIC DNA]</scope>
    <source>
        <strain evidence="7">AWRI1</strain>
        <tissue evidence="7">Single Adult Female</tissue>
    </source>
</reference>
<organism evidence="7 8">
    <name type="scientific">Parthenolecanium corni</name>
    <dbReference type="NCBI Taxonomy" id="536013"/>
    <lineage>
        <taxon>Eukaryota</taxon>
        <taxon>Metazoa</taxon>
        <taxon>Ecdysozoa</taxon>
        <taxon>Arthropoda</taxon>
        <taxon>Hexapoda</taxon>
        <taxon>Insecta</taxon>
        <taxon>Pterygota</taxon>
        <taxon>Neoptera</taxon>
        <taxon>Paraneoptera</taxon>
        <taxon>Hemiptera</taxon>
        <taxon>Sternorrhyncha</taxon>
        <taxon>Coccoidea</taxon>
        <taxon>Coccidae</taxon>
        <taxon>Parthenolecanium</taxon>
    </lineage>
</organism>
<evidence type="ECO:0000256" key="1">
    <source>
        <dbReference type="ARBA" id="ARBA00004141"/>
    </source>
</evidence>
<dbReference type="PROSITE" id="PS50850">
    <property type="entry name" value="MFS"/>
    <property type="match status" value="1"/>
</dbReference>